<dbReference type="Gene3D" id="3.30.429.10">
    <property type="entry name" value="Macrophage Migration Inhibitory Factor"/>
    <property type="match status" value="1"/>
</dbReference>
<proteinExistence type="inferred from homology"/>
<evidence type="ECO:0000313" key="11">
    <source>
        <dbReference type="Proteomes" id="UP001148018"/>
    </source>
</evidence>
<comment type="subunit">
    <text evidence="3">Homotrimer.</text>
</comment>
<dbReference type="AlphaFoldDB" id="A0A9Q0EZ42"/>
<keyword evidence="11" id="KW-1185">Reference proteome</keyword>
<keyword evidence="5" id="KW-0007">Acetylation</keyword>
<dbReference type="GO" id="GO:0050178">
    <property type="term" value="F:phenylpyruvate tautomerase activity"/>
    <property type="evidence" value="ECO:0007669"/>
    <property type="project" value="TreeGrafter"/>
</dbReference>
<name>A0A9Q0EZ42_9TELE</name>
<dbReference type="EC" id="4.1.1.84" evidence="9"/>
<dbReference type="Pfam" id="PF01187">
    <property type="entry name" value="MIF"/>
    <property type="match status" value="1"/>
</dbReference>
<evidence type="ECO:0000313" key="10">
    <source>
        <dbReference type="EMBL" id="KAJ3614476.1"/>
    </source>
</evidence>
<dbReference type="SUPFAM" id="SSF55331">
    <property type="entry name" value="Tautomerase/MIF"/>
    <property type="match status" value="1"/>
</dbReference>
<dbReference type="OrthoDB" id="6080988at2759"/>
<comment type="function">
    <text evidence="8">Tautomerization of D-dopachrome with decarboxylation to give 5,6-dihydroxyindole (DHI).</text>
</comment>
<evidence type="ECO:0000256" key="9">
    <source>
        <dbReference type="ARBA" id="ARBA00038884"/>
    </source>
</evidence>
<dbReference type="GO" id="GO:0033981">
    <property type="term" value="F:D-dopachrome decarboxylase activity"/>
    <property type="evidence" value="ECO:0007669"/>
    <property type="project" value="UniProtKB-EC"/>
</dbReference>
<accession>A0A9Q0EZ42</accession>
<evidence type="ECO:0000256" key="2">
    <source>
        <dbReference type="ARBA" id="ARBA00005851"/>
    </source>
</evidence>
<dbReference type="GO" id="GO:0005737">
    <property type="term" value="C:cytoplasm"/>
    <property type="evidence" value="ECO:0007669"/>
    <property type="project" value="UniProtKB-SubCell"/>
</dbReference>
<reference evidence="10" key="1">
    <citation type="submission" date="2022-07" db="EMBL/GenBank/DDBJ databases">
        <title>Chromosome-level genome of Muraenolepis orangiensis.</title>
        <authorList>
            <person name="Kim J."/>
        </authorList>
    </citation>
    <scope>NUCLEOTIDE SEQUENCE</scope>
    <source>
        <strain evidence="10">KU_S4_2022</strain>
        <tissue evidence="10">Muscle</tissue>
    </source>
</reference>
<evidence type="ECO:0000256" key="6">
    <source>
        <dbReference type="ARBA" id="ARBA00023101"/>
    </source>
</evidence>
<protein>
    <recommendedName>
        <fullName evidence="9">D-dopachrome decarboxylase</fullName>
        <ecNumber evidence="9">4.1.1.84</ecNumber>
    </recommendedName>
</protein>
<gene>
    <name evidence="10" type="ORF">NHX12_018048</name>
</gene>
<dbReference type="PANTHER" id="PTHR11954">
    <property type="entry name" value="D-DOPACHROME DECARBOXYLASE"/>
    <property type="match status" value="1"/>
</dbReference>
<sequence>MPFVSLDTNLPAEGLPADFLQKMCSCVAATLGKPEERMNLVVKPGCPMLMSGSSAPCVILSVSAIGCTNTAEKNREHSAKICRFLTEELSLTLDRVVISFHALEPHQVGKNGTVMSFL</sequence>
<dbReference type="GO" id="GO:0042438">
    <property type="term" value="P:melanin biosynthetic process"/>
    <property type="evidence" value="ECO:0007669"/>
    <property type="project" value="UniProtKB-KW"/>
</dbReference>
<keyword evidence="7" id="KW-0456">Lyase</keyword>
<keyword evidence="6" id="KW-0470">Melanin biosynthesis</keyword>
<dbReference type="EMBL" id="JANIIK010000034">
    <property type="protein sequence ID" value="KAJ3614476.1"/>
    <property type="molecule type" value="Genomic_DNA"/>
</dbReference>
<dbReference type="Proteomes" id="UP001148018">
    <property type="component" value="Unassembled WGS sequence"/>
</dbReference>
<evidence type="ECO:0000256" key="4">
    <source>
        <dbReference type="ARBA" id="ARBA00022490"/>
    </source>
</evidence>
<evidence type="ECO:0000256" key="8">
    <source>
        <dbReference type="ARBA" id="ARBA00037460"/>
    </source>
</evidence>
<dbReference type="InterPro" id="IPR001398">
    <property type="entry name" value="Macrophage_inhib_fac"/>
</dbReference>
<comment type="similarity">
    <text evidence="2">Belongs to the MIF family.</text>
</comment>
<dbReference type="PANTHER" id="PTHR11954:SF22">
    <property type="entry name" value="D-DOPACHROME DECARBOXYLASE"/>
    <property type="match status" value="1"/>
</dbReference>
<comment type="caution">
    <text evidence="10">The sequence shown here is derived from an EMBL/GenBank/DDBJ whole genome shotgun (WGS) entry which is preliminary data.</text>
</comment>
<evidence type="ECO:0000256" key="1">
    <source>
        <dbReference type="ARBA" id="ARBA00004496"/>
    </source>
</evidence>
<dbReference type="GO" id="GO:0005615">
    <property type="term" value="C:extracellular space"/>
    <property type="evidence" value="ECO:0007669"/>
    <property type="project" value="TreeGrafter"/>
</dbReference>
<evidence type="ECO:0000256" key="3">
    <source>
        <dbReference type="ARBA" id="ARBA00011233"/>
    </source>
</evidence>
<evidence type="ECO:0000256" key="7">
    <source>
        <dbReference type="ARBA" id="ARBA00023239"/>
    </source>
</evidence>
<keyword evidence="4" id="KW-0963">Cytoplasm</keyword>
<evidence type="ECO:0000256" key="5">
    <source>
        <dbReference type="ARBA" id="ARBA00022990"/>
    </source>
</evidence>
<organism evidence="10 11">
    <name type="scientific">Muraenolepis orangiensis</name>
    <name type="common">Patagonian moray cod</name>
    <dbReference type="NCBI Taxonomy" id="630683"/>
    <lineage>
        <taxon>Eukaryota</taxon>
        <taxon>Metazoa</taxon>
        <taxon>Chordata</taxon>
        <taxon>Craniata</taxon>
        <taxon>Vertebrata</taxon>
        <taxon>Euteleostomi</taxon>
        <taxon>Actinopterygii</taxon>
        <taxon>Neopterygii</taxon>
        <taxon>Teleostei</taxon>
        <taxon>Neoteleostei</taxon>
        <taxon>Acanthomorphata</taxon>
        <taxon>Zeiogadaria</taxon>
        <taxon>Gadariae</taxon>
        <taxon>Gadiformes</taxon>
        <taxon>Muraenolepidoidei</taxon>
        <taxon>Muraenolepididae</taxon>
        <taxon>Muraenolepis</taxon>
    </lineage>
</organism>
<dbReference type="InterPro" id="IPR014347">
    <property type="entry name" value="Tautomerase/MIF_sf"/>
</dbReference>
<comment type="subcellular location">
    <subcellularLocation>
        <location evidence="1">Cytoplasm</location>
    </subcellularLocation>
</comment>